<geneLocation type="plasmid" evidence="7">
    <name>pPSED02</name>
</geneLocation>
<evidence type="ECO:0000259" key="6">
    <source>
        <dbReference type="PROSITE" id="PS51900"/>
    </source>
</evidence>
<evidence type="ECO:0000313" key="7">
    <source>
        <dbReference type="EMBL" id="AEA29030.1"/>
    </source>
</evidence>
<protein>
    <submittedName>
        <fullName evidence="7">Integrase family protein</fullName>
    </submittedName>
</protein>
<keyword evidence="3" id="KW-0233">DNA recombination</keyword>
<dbReference type="PROSITE" id="PS51900">
    <property type="entry name" value="CB"/>
    <property type="match status" value="1"/>
</dbReference>
<dbReference type="InterPro" id="IPR002104">
    <property type="entry name" value="Integrase_catalytic"/>
</dbReference>
<dbReference type="PANTHER" id="PTHR30349:SF81">
    <property type="entry name" value="TYROSINE RECOMBINASE XERC"/>
    <property type="match status" value="1"/>
</dbReference>
<accession>F2L757</accession>
<proteinExistence type="predicted"/>
<dbReference type="InterPro" id="IPR050090">
    <property type="entry name" value="Tyrosine_recombinase_XerCD"/>
</dbReference>
<keyword evidence="1" id="KW-0229">DNA integration</keyword>
<gene>
    <name evidence="7" type="ORF">Psed_6967</name>
</gene>
<keyword evidence="2 4" id="KW-0238">DNA-binding</keyword>
<dbReference type="GO" id="GO:0003677">
    <property type="term" value="F:DNA binding"/>
    <property type="evidence" value="ECO:0007669"/>
    <property type="project" value="UniProtKB-UniRule"/>
</dbReference>
<dbReference type="InterPro" id="IPR011010">
    <property type="entry name" value="DNA_brk_join_enz"/>
</dbReference>
<dbReference type="Pfam" id="PF00589">
    <property type="entry name" value="Phage_integrase"/>
    <property type="match status" value="1"/>
</dbReference>
<reference evidence="7" key="1">
    <citation type="journal article" date="2011" name="J. Bacteriol.">
        <title>Genome sequence of the 1,4-dioxane-degrading Pseudonocardia dioxanivorans strain CB1190.</title>
        <authorList>
            <person name="Sales C.M."/>
            <person name="Mahendra S."/>
            <person name="Grostern A."/>
            <person name="Parales R.E."/>
            <person name="Goodwin L.A."/>
            <person name="Woyke T."/>
            <person name="Nolan M."/>
            <person name="Lapidus A."/>
            <person name="Chertkov O."/>
            <person name="Ovchinnikova G."/>
            <person name="Sczyrba A."/>
            <person name="Alvarez-Cohen L."/>
        </authorList>
    </citation>
    <scope>NUCLEOTIDE SEQUENCE</scope>
    <source>
        <strain evidence="7">CB1190</strain>
        <plasmid evidence="7">pPSED02</plasmid>
    </source>
</reference>
<dbReference type="GO" id="GO:0006310">
    <property type="term" value="P:DNA recombination"/>
    <property type="evidence" value="ECO:0007669"/>
    <property type="project" value="UniProtKB-KW"/>
</dbReference>
<dbReference type="GO" id="GO:0015074">
    <property type="term" value="P:DNA integration"/>
    <property type="evidence" value="ECO:0007669"/>
    <property type="project" value="UniProtKB-KW"/>
</dbReference>
<sequence length="346" mass="37513">MGGPDQLDDDALPAGASVVAAMAAGDVERARDRRNRVLAAFLLSCRSEHTRRAYAGDVTDFFDWCDQVGLEVFAARRVHLDGYVTALAAPRPRTGRPAAASTVARRLAALAGFYDYAADEDLIESSPVTRVRRPRVESDSPSTGLDRDEQRALLAAAAADGPRATALVTLLLHNGLRIDEALSRDVEHLQVERGHRVLRLHRKGGRAATAALAAPTARALDAYLDGRETGPIFTTRTGRRMDGPAAWRLIRRLAHTAGLASADRIGPHSLRHTFVTTALDAKVELRDVQDAAGHADPRTTRRYDRARHNLDRHATYAVASYLAEPVAALTDQPAHDSEVPARRGAD</sequence>
<evidence type="ECO:0000259" key="5">
    <source>
        <dbReference type="PROSITE" id="PS51898"/>
    </source>
</evidence>
<dbReference type="RefSeq" id="WP_014203919.1">
    <property type="nucleotide sequence ID" value="NC_016601.1"/>
</dbReference>
<dbReference type="InterPro" id="IPR010998">
    <property type="entry name" value="Integrase_recombinase_N"/>
</dbReference>
<dbReference type="PROSITE" id="PS51898">
    <property type="entry name" value="TYR_RECOMBINASE"/>
    <property type="match status" value="1"/>
</dbReference>
<dbReference type="InterPro" id="IPR013762">
    <property type="entry name" value="Integrase-like_cat_sf"/>
</dbReference>
<feature type="domain" description="Core-binding (CB)" evidence="6">
    <location>
        <begin position="32"/>
        <end position="118"/>
    </location>
</feature>
<name>F2L757_PSEUX</name>
<dbReference type="EMBL" id="CP002597">
    <property type="protein sequence ID" value="AEA29030.1"/>
    <property type="molecule type" value="Genomic_DNA"/>
</dbReference>
<dbReference type="InterPro" id="IPR044068">
    <property type="entry name" value="CB"/>
</dbReference>
<organism evidence="7">
    <name type="scientific">Pseudonocardia dioxanivorans (strain ATCC 55486 / DSM 44775 / JCM 13855 / CB1190)</name>
    <dbReference type="NCBI Taxonomy" id="675635"/>
    <lineage>
        <taxon>Bacteria</taxon>
        <taxon>Bacillati</taxon>
        <taxon>Actinomycetota</taxon>
        <taxon>Actinomycetes</taxon>
        <taxon>Pseudonocardiales</taxon>
        <taxon>Pseudonocardiaceae</taxon>
        <taxon>Pseudonocardia</taxon>
    </lineage>
</organism>
<dbReference type="Gene3D" id="1.10.443.10">
    <property type="entry name" value="Intergrase catalytic core"/>
    <property type="match status" value="1"/>
</dbReference>
<evidence type="ECO:0000256" key="3">
    <source>
        <dbReference type="ARBA" id="ARBA00023172"/>
    </source>
</evidence>
<dbReference type="Pfam" id="PF02899">
    <property type="entry name" value="Phage_int_SAM_1"/>
    <property type="match status" value="1"/>
</dbReference>
<dbReference type="InterPro" id="IPR004107">
    <property type="entry name" value="Integrase_SAM-like_N"/>
</dbReference>
<dbReference type="AlphaFoldDB" id="F2L757"/>
<dbReference type="SUPFAM" id="SSF56349">
    <property type="entry name" value="DNA breaking-rejoining enzymes"/>
    <property type="match status" value="1"/>
</dbReference>
<feature type="domain" description="Tyr recombinase" evidence="5">
    <location>
        <begin position="140"/>
        <end position="317"/>
    </location>
</feature>
<evidence type="ECO:0000256" key="2">
    <source>
        <dbReference type="ARBA" id="ARBA00023125"/>
    </source>
</evidence>
<dbReference type="PANTHER" id="PTHR30349">
    <property type="entry name" value="PHAGE INTEGRASE-RELATED"/>
    <property type="match status" value="1"/>
</dbReference>
<evidence type="ECO:0000256" key="4">
    <source>
        <dbReference type="PROSITE-ProRule" id="PRU01248"/>
    </source>
</evidence>
<evidence type="ECO:0000256" key="1">
    <source>
        <dbReference type="ARBA" id="ARBA00022908"/>
    </source>
</evidence>
<dbReference type="Gene3D" id="1.10.150.130">
    <property type="match status" value="1"/>
</dbReference>
<keyword evidence="7" id="KW-0614">Plasmid</keyword>